<keyword evidence="3 9" id="KW-0813">Transport</keyword>
<keyword evidence="7 9" id="KW-1133">Transmembrane helix</keyword>
<gene>
    <name evidence="9 10" type="primary">btuC</name>
    <name evidence="10" type="ORF">PYE67_07715</name>
</gene>
<dbReference type="FunFam" id="1.10.3470.10:FF:000001">
    <property type="entry name" value="Vitamin B12 ABC transporter permease BtuC"/>
    <property type="match status" value="1"/>
</dbReference>
<comment type="function">
    <text evidence="9">Part of the ABC transporter complex BtuCDF involved in vitamin B12 import. Involved in the translocation of the substrate across the membrane.</text>
</comment>
<dbReference type="AlphaFoldDB" id="A0ABD7YHA7"/>
<dbReference type="Proteomes" id="UP001241226">
    <property type="component" value="Chromosome 1"/>
</dbReference>
<reference evidence="10 11" key="1">
    <citation type="submission" date="2022-02" db="EMBL/GenBank/DDBJ databases">
        <title>Emergence and expansion in Europe of a Vibrio aestuarianus clonal complex pathogenic for oysters.</title>
        <authorList>
            <person name="Mesnil A."/>
            <person name="Travers M.-A."/>
        </authorList>
    </citation>
    <scope>NUCLEOTIDE SEQUENCE [LARGE SCALE GENOMIC DNA]</scope>
    <source>
        <strain evidence="10 11">U17</strain>
    </source>
</reference>
<name>A0ABD7YHA7_9VIBR</name>
<sequence>MNFNQLLLKKQRRWHFALYWMLALLVGFSALYLMIGEVFIFPFQDLTSLEWQLVAQLRAPRLLSAIVIGASLAVSGATLQVLLGNVLAEPGVLGISGGASVAMVIVLFLFPTLASPEVFMLSAVIGAMVFTLLLVSMAKAMRLSTTRLLLVGVALGILSGAIVTWAFYFSDDLGLRQLVYWLMGSIGGASWYQHTLSLVALPIITWLVLQGKTLDKLMLGETHARQLGVDVERLRWKLILAVSVLVGAAVALGGVISFVGLVVPHLLRLAFGSENRYLLPMSALFGALLLVFADIIARTALISAELPLGVVTTTLGAPIFIWMLLKNHDSR</sequence>
<dbReference type="GO" id="GO:0015889">
    <property type="term" value="P:cobalamin transport"/>
    <property type="evidence" value="ECO:0007669"/>
    <property type="project" value="UniProtKB-UniRule"/>
</dbReference>
<dbReference type="SUPFAM" id="SSF81345">
    <property type="entry name" value="ABC transporter involved in vitamin B12 uptake, BtuC"/>
    <property type="match status" value="1"/>
</dbReference>
<evidence type="ECO:0000256" key="2">
    <source>
        <dbReference type="ARBA" id="ARBA00007935"/>
    </source>
</evidence>
<dbReference type="HAMAP" id="MF_01004">
    <property type="entry name" value="BtuC"/>
    <property type="match status" value="1"/>
</dbReference>
<evidence type="ECO:0000256" key="5">
    <source>
        <dbReference type="ARBA" id="ARBA00022519"/>
    </source>
</evidence>
<feature type="transmembrane region" description="Helical" evidence="9">
    <location>
        <begin position="189"/>
        <end position="209"/>
    </location>
</feature>
<feature type="transmembrane region" description="Helical" evidence="9">
    <location>
        <begin position="306"/>
        <end position="325"/>
    </location>
</feature>
<feature type="transmembrane region" description="Helical" evidence="9">
    <location>
        <begin position="118"/>
        <end position="136"/>
    </location>
</feature>
<evidence type="ECO:0000313" key="10">
    <source>
        <dbReference type="EMBL" id="WGK84303.1"/>
    </source>
</evidence>
<comment type="subcellular location">
    <subcellularLocation>
        <location evidence="1 9">Cell membrane</location>
        <topology evidence="1 9">Multi-pass membrane protein</topology>
    </subcellularLocation>
</comment>
<dbReference type="EMBL" id="CP118711">
    <property type="protein sequence ID" value="WGK84303.1"/>
    <property type="molecule type" value="Genomic_DNA"/>
</dbReference>
<dbReference type="GO" id="GO:0005886">
    <property type="term" value="C:plasma membrane"/>
    <property type="evidence" value="ECO:0007669"/>
    <property type="project" value="UniProtKB-SubCell"/>
</dbReference>
<keyword evidence="6 9" id="KW-0812">Transmembrane</keyword>
<dbReference type="InterPro" id="IPR000522">
    <property type="entry name" value="ABC_transptr_permease_BtuC"/>
</dbReference>
<accession>A0ABD7YHA7</accession>
<evidence type="ECO:0000256" key="3">
    <source>
        <dbReference type="ARBA" id="ARBA00022448"/>
    </source>
</evidence>
<dbReference type="NCBIfam" id="NF003001">
    <property type="entry name" value="PRK03784.1"/>
    <property type="match status" value="1"/>
</dbReference>
<keyword evidence="8 9" id="KW-0472">Membrane</keyword>
<dbReference type="InterPro" id="IPR023691">
    <property type="entry name" value="ABC_transptr_BtuC"/>
</dbReference>
<evidence type="ECO:0000256" key="6">
    <source>
        <dbReference type="ARBA" id="ARBA00022692"/>
    </source>
</evidence>
<dbReference type="RefSeq" id="WP_261927406.1">
    <property type="nucleotide sequence ID" value="NZ_CALYLG010000364.1"/>
</dbReference>
<comment type="similarity">
    <text evidence="2 9">Belongs to the binding-protein-dependent transport system permease family. FecCD subfamily.</text>
</comment>
<protein>
    <recommendedName>
        <fullName evidence="9">Vitamin B12 import system permease protein BtuC</fullName>
    </recommendedName>
</protein>
<dbReference type="InterPro" id="IPR037294">
    <property type="entry name" value="ABC_BtuC-like"/>
</dbReference>
<dbReference type="GO" id="GO:0090482">
    <property type="term" value="F:vitamin transmembrane transporter activity"/>
    <property type="evidence" value="ECO:0007669"/>
    <property type="project" value="UniProtKB-UniRule"/>
</dbReference>
<comment type="subunit">
    <text evidence="9">The complex is composed of two ATP-binding proteins (BtuD), two transmembrane proteins (BtuC) and a solute-binding protein (BtuF).</text>
</comment>
<dbReference type="CDD" id="cd06550">
    <property type="entry name" value="TM_ABC_iron-siderophores_like"/>
    <property type="match status" value="1"/>
</dbReference>
<feature type="transmembrane region" description="Helical" evidence="9">
    <location>
        <begin position="16"/>
        <end position="42"/>
    </location>
</feature>
<dbReference type="PANTHER" id="PTHR30472:SF29">
    <property type="entry name" value="VITAMIN B12 IMPORT SYSTEM PERMEASE PROTEIN BTUC"/>
    <property type="match status" value="1"/>
</dbReference>
<evidence type="ECO:0000256" key="9">
    <source>
        <dbReference type="HAMAP-Rule" id="MF_01004"/>
    </source>
</evidence>
<feature type="transmembrane region" description="Helical" evidence="9">
    <location>
        <begin position="91"/>
        <end position="112"/>
    </location>
</feature>
<evidence type="ECO:0000313" key="11">
    <source>
        <dbReference type="Proteomes" id="UP001241226"/>
    </source>
</evidence>
<evidence type="ECO:0000256" key="4">
    <source>
        <dbReference type="ARBA" id="ARBA00022475"/>
    </source>
</evidence>
<dbReference type="Pfam" id="PF01032">
    <property type="entry name" value="FecCD"/>
    <property type="match status" value="1"/>
</dbReference>
<dbReference type="Gene3D" id="1.10.3470.10">
    <property type="entry name" value="ABC transporter involved in vitamin B12 uptake, BtuC"/>
    <property type="match status" value="1"/>
</dbReference>
<proteinExistence type="inferred from homology"/>
<evidence type="ECO:0000256" key="7">
    <source>
        <dbReference type="ARBA" id="ARBA00022989"/>
    </source>
</evidence>
<organism evidence="10 11">
    <name type="scientific">Vibrio aestuarianus</name>
    <dbReference type="NCBI Taxonomy" id="28171"/>
    <lineage>
        <taxon>Bacteria</taxon>
        <taxon>Pseudomonadati</taxon>
        <taxon>Pseudomonadota</taxon>
        <taxon>Gammaproteobacteria</taxon>
        <taxon>Vibrionales</taxon>
        <taxon>Vibrionaceae</taxon>
        <taxon>Vibrio</taxon>
    </lineage>
</organism>
<keyword evidence="5" id="KW-0997">Cell inner membrane</keyword>
<feature type="transmembrane region" description="Helical" evidence="9">
    <location>
        <begin position="277"/>
        <end position="297"/>
    </location>
</feature>
<evidence type="ECO:0000256" key="1">
    <source>
        <dbReference type="ARBA" id="ARBA00004651"/>
    </source>
</evidence>
<feature type="transmembrane region" description="Helical" evidence="9">
    <location>
        <begin position="62"/>
        <end position="84"/>
    </location>
</feature>
<feature type="transmembrane region" description="Helical" evidence="9">
    <location>
        <begin position="148"/>
        <end position="169"/>
    </location>
</feature>
<evidence type="ECO:0000256" key="8">
    <source>
        <dbReference type="ARBA" id="ARBA00023136"/>
    </source>
</evidence>
<dbReference type="PANTHER" id="PTHR30472">
    <property type="entry name" value="FERRIC ENTEROBACTIN TRANSPORT SYSTEM PERMEASE PROTEIN"/>
    <property type="match status" value="1"/>
</dbReference>
<keyword evidence="4 9" id="KW-1003">Cell membrane</keyword>
<feature type="transmembrane region" description="Helical" evidence="9">
    <location>
        <begin position="238"/>
        <end position="265"/>
    </location>
</feature>